<accession>A0ABR3GSD5</accession>
<comment type="caution">
    <text evidence="1">The sequence shown here is derived from an EMBL/GenBank/DDBJ whole genome shotgun (WGS) entry which is preliminary data.</text>
</comment>
<keyword evidence="2" id="KW-1185">Reference proteome</keyword>
<reference evidence="1 2" key="1">
    <citation type="submission" date="2024-02" db="EMBL/GenBank/DDBJ databases">
        <title>Discinaceae phylogenomics.</title>
        <authorList>
            <person name="Dirks A.C."/>
            <person name="James T.Y."/>
        </authorList>
    </citation>
    <scope>NUCLEOTIDE SEQUENCE [LARGE SCALE GENOMIC DNA]</scope>
    <source>
        <strain evidence="1 2">ACD0624</strain>
    </source>
</reference>
<sequence length="137" mass="16176">MSTLPSKAAAALISSAAEASRVDRNIQSTKVLNSQLERKYRQDAEALEREIKYQTLKFEVHTAKLNLRKFIFEDDSDSITMLLEIITRTDKRLLEELQQKARYLGWTFKRKQREYVGYIERWGHEMDLWVAHEAKNQ</sequence>
<evidence type="ECO:0000313" key="1">
    <source>
        <dbReference type="EMBL" id="KAL0638822.1"/>
    </source>
</evidence>
<organism evidence="1 2">
    <name type="scientific">Discina gigas</name>
    <dbReference type="NCBI Taxonomy" id="1032678"/>
    <lineage>
        <taxon>Eukaryota</taxon>
        <taxon>Fungi</taxon>
        <taxon>Dikarya</taxon>
        <taxon>Ascomycota</taxon>
        <taxon>Pezizomycotina</taxon>
        <taxon>Pezizomycetes</taxon>
        <taxon>Pezizales</taxon>
        <taxon>Discinaceae</taxon>
        <taxon>Discina</taxon>
    </lineage>
</organism>
<proteinExistence type="predicted"/>
<dbReference type="Proteomes" id="UP001447188">
    <property type="component" value="Unassembled WGS sequence"/>
</dbReference>
<dbReference type="EMBL" id="JBBBZM010000017">
    <property type="protein sequence ID" value="KAL0638822.1"/>
    <property type="molecule type" value="Genomic_DNA"/>
</dbReference>
<gene>
    <name evidence="1" type="ORF">Q9L58_002051</name>
</gene>
<name>A0ABR3GSD5_9PEZI</name>
<evidence type="ECO:0000313" key="2">
    <source>
        <dbReference type="Proteomes" id="UP001447188"/>
    </source>
</evidence>
<protein>
    <submittedName>
        <fullName evidence="1">Uncharacterized protein</fullName>
    </submittedName>
</protein>